<evidence type="ECO:0000259" key="2">
    <source>
        <dbReference type="Pfam" id="PF03372"/>
    </source>
</evidence>
<dbReference type="PANTHER" id="PTHR12121">
    <property type="entry name" value="CARBON CATABOLITE REPRESSOR PROTEIN 4"/>
    <property type="match status" value="1"/>
</dbReference>
<gene>
    <name evidence="3" type="primary">ANGEL2</name>
    <name evidence="3" type="ORF">HDU87_003122</name>
</gene>
<dbReference type="Pfam" id="PF03372">
    <property type="entry name" value="Exo_endo_phos"/>
    <property type="match status" value="1"/>
</dbReference>
<feature type="compositionally biased region" description="Low complexity" evidence="1">
    <location>
        <begin position="94"/>
        <end position="103"/>
    </location>
</feature>
<dbReference type="SUPFAM" id="SSF56219">
    <property type="entry name" value="DNase I-like"/>
    <property type="match status" value="1"/>
</dbReference>
<feature type="compositionally biased region" description="Basic and acidic residues" evidence="1">
    <location>
        <begin position="72"/>
        <end position="93"/>
    </location>
</feature>
<comment type="caution">
    <text evidence="3">The sequence shown here is derived from an EMBL/GenBank/DDBJ whole genome shotgun (WGS) entry which is preliminary data.</text>
</comment>
<dbReference type="InterPro" id="IPR050410">
    <property type="entry name" value="CCR4/nocturin_mRNA_transcr"/>
</dbReference>
<keyword evidence="4" id="KW-1185">Reference proteome</keyword>
<dbReference type="GO" id="GO:0000175">
    <property type="term" value="F:3'-5'-RNA exonuclease activity"/>
    <property type="evidence" value="ECO:0007669"/>
    <property type="project" value="TreeGrafter"/>
</dbReference>
<feature type="region of interest" description="Disordered" evidence="1">
    <location>
        <begin position="1"/>
        <end position="112"/>
    </location>
</feature>
<name>A0AAD5TKI9_9FUNG</name>
<organism evidence="3 4">
    <name type="scientific">Geranomyces variabilis</name>
    <dbReference type="NCBI Taxonomy" id="109894"/>
    <lineage>
        <taxon>Eukaryota</taxon>
        <taxon>Fungi</taxon>
        <taxon>Fungi incertae sedis</taxon>
        <taxon>Chytridiomycota</taxon>
        <taxon>Chytridiomycota incertae sedis</taxon>
        <taxon>Chytridiomycetes</taxon>
        <taxon>Spizellomycetales</taxon>
        <taxon>Powellomycetaceae</taxon>
        <taxon>Geranomyces</taxon>
    </lineage>
</organism>
<evidence type="ECO:0000256" key="1">
    <source>
        <dbReference type="SAM" id="MobiDB-lite"/>
    </source>
</evidence>
<dbReference type="InterPro" id="IPR036691">
    <property type="entry name" value="Endo/exonu/phosph_ase_sf"/>
</dbReference>
<dbReference type="InterPro" id="IPR005135">
    <property type="entry name" value="Endo/exonuclease/phosphatase"/>
</dbReference>
<proteinExistence type="predicted"/>
<evidence type="ECO:0000313" key="3">
    <source>
        <dbReference type="EMBL" id="KAJ3179164.1"/>
    </source>
</evidence>
<sequence>MRTEDYYTRDHRHRHHDDRYYIDRTRSGYNDNCHHKRRRSPSPDEYYYETRDRDGRAKRSRRRERDEEEELRSERRGRGRDDNSRSLRSESESYGRQSSSSHRAVSHSHRERHITLTVERYEASASSVAVSVAEYEEEENEGEAGLTYRSGREKQKQVWDARRQCYVAATTATAQELKKPAPPIVAEPNLHFVPLPRDWVKALPAKRTPVSQVLGAIDAGSGHESHGNGTKFTVFTYNCLAPSLVSQNTQIYRTHKRAHGEKLLKFSARGPNLLADIIAANGDILCLQEVDECHFTSFWEPGLAKYGYKGTYLRCTGTKTDGSAILVKTSVMTMVDYQHVQFSPDRDNVGVVAMIKINALDRLICVTTTHFLWNPKAGMFKLNQMLKLMARAKEMIEDYEAKTTADIMLILAGDFNLIPGSFLHELLVAGEADMAGVQPRLMSGQGLRGGRQGLLPLVTFQQPSRAVAGGPPRPLIPIVTPAMSLGLAWTADPAAVVVARTSSDRRPHAGALAGGWEQNPAPAAPLEQIIRHPFNLTSVYAPYYDQAHPTHEPYFSSWHDAAHEMVDYILYGRIKPDAREQPRGNGSNPTVVAPIMDLLCLRYLRSPGVRETSTMPNLHAPSDHVYLMAEFEARLRVPV</sequence>
<dbReference type="AlphaFoldDB" id="A0AAD5TKI9"/>
<dbReference type="Gene3D" id="3.60.10.10">
    <property type="entry name" value="Endonuclease/exonuclease/phosphatase"/>
    <property type="match status" value="1"/>
</dbReference>
<protein>
    <submittedName>
        <fullName evidence="3">Protein angel 2</fullName>
    </submittedName>
</protein>
<accession>A0AAD5TKI9</accession>
<dbReference type="Proteomes" id="UP001212152">
    <property type="component" value="Unassembled WGS sequence"/>
</dbReference>
<dbReference type="EMBL" id="JADGJQ010000022">
    <property type="protein sequence ID" value="KAJ3179164.1"/>
    <property type="molecule type" value="Genomic_DNA"/>
</dbReference>
<dbReference type="PANTHER" id="PTHR12121:SF34">
    <property type="entry name" value="PROTEIN ANGEL"/>
    <property type="match status" value="1"/>
</dbReference>
<reference evidence="3" key="1">
    <citation type="submission" date="2020-05" db="EMBL/GenBank/DDBJ databases">
        <title>Phylogenomic resolution of chytrid fungi.</title>
        <authorList>
            <person name="Stajich J.E."/>
            <person name="Amses K."/>
            <person name="Simmons R."/>
            <person name="Seto K."/>
            <person name="Myers J."/>
            <person name="Bonds A."/>
            <person name="Quandt C.A."/>
            <person name="Barry K."/>
            <person name="Liu P."/>
            <person name="Grigoriev I."/>
            <person name="Longcore J.E."/>
            <person name="James T.Y."/>
        </authorList>
    </citation>
    <scope>NUCLEOTIDE SEQUENCE</scope>
    <source>
        <strain evidence="3">JEL0379</strain>
    </source>
</reference>
<feature type="compositionally biased region" description="Basic and acidic residues" evidence="1">
    <location>
        <begin position="17"/>
        <end position="26"/>
    </location>
</feature>
<evidence type="ECO:0000313" key="4">
    <source>
        <dbReference type="Proteomes" id="UP001212152"/>
    </source>
</evidence>
<feature type="domain" description="Endonuclease/exonuclease/phosphatase" evidence="2">
    <location>
        <begin position="271"/>
        <end position="573"/>
    </location>
</feature>
<feature type="compositionally biased region" description="Basic and acidic residues" evidence="1">
    <location>
        <begin position="48"/>
        <end position="57"/>
    </location>
</feature>